<feature type="domain" description="TF-B3" evidence="7">
    <location>
        <begin position="382"/>
        <end position="475"/>
    </location>
</feature>
<dbReference type="CDD" id="cd10017">
    <property type="entry name" value="B3_DNA"/>
    <property type="match status" value="5"/>
</dbReference>
<reference evidence="8 9" key="1">
    <citation type="submission" date="2021-05" db="EMBL/GenBank/DDBJ databases">
        <title>Genome Assembly of Synthetic Allotetraploid Brassica napus Reveals Homoeologous Exchanges between Subgenomes.</title>
        <authorList>
            <person name="Davis J.T."/>
        </authorList>
    </citation>
    <scope>NUCLEOTIDE SEQUENCE [LARGE SCALE GENOMIC DNA]</scope>
    <source>
        <strain evidence="9">cv. Da-Ae</strain>
        <tissue evidence="8">Seedling</tissue>
    </source>
</reference>
<comment type="caution">
    <text evidence="8">The sequence shown here is derived from an EMBL/GenBank/DDBJ whole genome shotgun (WGS) entry which is preliminary data.</text>
</comment>
<protein>
    <recommendedName>
        <fullName evidence="7">TF-B3 domain-containing protein</fullName>
    </recommendedName>
</protein>
<evidence type="ECO:0000256" key="4">
    <source>
        <dbReference type="ARBA" id="ARBA00023163"/>
    </source>
</evidence>
<comment type="subcellular location">
    <subcellularLocation>
        <location evidence="1">Nucleus</location>
    </subcellularLocation>
</comment>
<organism evidence="8 9">
    <name type="scientific">Brassica napus</name>
    <name type="common">Rape</name>
    <dbReference type="NCBI Taxonomy" id="3708"/>
    <lineage>
        <taxon>Eukaryota</taxon>
        <taxon>Viridiplantae</taxon>
        <taxon>Streptophyta</taxon>
        <taxon>Embryophyta</taxon>
        <taxon>Tracheophyta</taxon>
        <taxon>Spermatophyta</taxon>
        <taxon>Magnoliopsida</taxon>
        <taxon>eudicotyledons</taxon>
        <taxon>Gunneridae</taxon>
        <taxon>Pentapetalae</taxon>
        <taxon>rosids</taxon>
        <taxon>malvids</taxon>
        <taxon>Brassicales</taxon>
        <taxon>Brassicaceae</taxon>
        <taxon>Brassiceae</taxon>
        <taxon>Brassica</taxon>
    </lineage>
</organism>
<feature type="domain" description="TF-B3" evidence="7">
    <location>
        <begin position="505"/>
        <end position="602"/>
    </location>
</feature>
<sequence>MVDEFLYSPIKPHFFQPLLPGFHTHLNIPVAFFSKHVVGRHDHVKIAKLRTYASDKNWKVKMDGSKLTDGWEDFAVAHDLRVGDMIVFRHEGEMVFHVTALGPSCCEIQYTSTHNINDDSHDETNNIVTGNSSREKRKRVKKNPKPVPQASLHSSCYVGSVSNSSLKHNKLYLGKEFVAANGLNKGCSEIVLKNERGGRWTLPLKHYKSINHTYLGPGWTPFCQVNGIKAEDSFMFKLVRTGDKPVLCLCPEESSHRDKTPLECLEDSDDVNPLSSSTCSGDKSSKSKESKEESLGDKRASSSYSEDRFLTLTLTQKAVKRYQLFLPMGFAKRNGINKPGKITLLGQDGVKQEVALMQNKRTGQNANWKRLESDLSLHSPVKPHFFQPLLPGFHTHLTIPVAFFLKHVQGRNDQIKIAKLTTDASDNTWTVRMDGLKLTHGWEDFALAHDLRVGDMIVFRHEGELEFHVTALGPSCCEIQYTSSHNINHNQTNNIDACSLSDHSRFVAKVSSSNLRLDRLYLPMSFARTNGLDKMSGEEIILLNEEGRSWSLKLKHDKSDMHTFIRPGWRRFCAENGMSHGHYTLKLVRNSGPPVIKLCGQVHNRPKQVPVVSSLHHSCSVGSVTSNSLKTDKLYLGKKFVSENGLDRGCSEVVLKNEWGGRWSLALRCYESAKQTYLGPGWRTFCQVNGIKVGDSFKFKLVGTGDNPVLLLCTRKTPLECPEESSGSDTSSGDDSSKSQESEEESLGDKNISQTPNESLFERRSLLSSILLLSVNFLLA</sequence>
<feature type="domain" description="TF-B3" evidence="7">
    <location>
        <begin position="11"/>
        <end position="104"/>
    </location>
</feature>
<feature type="domain" description="TF-B3" evidence="7">
    <location>
        <begin position="156"/>
        <end position="252"/>
    </location>
</feature>
<evidence type="ECO:0000259" key="7">
    <source>
        <dbReference type="PROSITE" id="PS50863"/>
    </source>
</evidence>
<keyword evidence="5" id="KW-0539">Nucleus</keyword>
<evidence type="ECO:0000313" key="8">
    <source>
        <dbReference type="EMBL" id="KAH0868480.1"/>
    </source>
</evidence>
<feature type="domain" description="TF-B3" evidence="7">
    <location>
        <begin position="619"/>
        <end position="715"/>
    </location>
</feature>
<feature type="compositionally biased region" description="Basic and acidic residues" evidence="6">
    <location>
        <begin position="283"/>
        <end position="299"/>
    </location>
</feature>
<evidence type="ECO:0000256" key="5">
    <source>
        <dbReference type="ARBA" id="ARBA00023242"/>
    </source>
</evidence>
<dbReference type="InterPro" id="IPR003340">
    <property type="entry name" value="B3_DNA-bd"/>
</dbReference>
<keyword evidence="3" id="KW-0238">DNA-binding</keyword>
<dbReference type="Pfam" id="PF02362">
    <property type="entry name" value="B3"/>
    <property type="match status" value="5"/>
</dbReference>
<feature type="region of interest" description="Disordered" evidence="6">
    <location>
        <begin position="720"/>
        <end position="756"/>
    </location>
</feature>
<dbReference type="PROSITE" id="PS50863">
    <property type="entry name" value="B3"/>
    <property type="match status" value="5"/>
</dbReference>
<keyword evidence="2" id="KW-0805">Transcription regulation</keyword>
<dbReference type="SMART" id="SM01019">
    <property type="entry name" value="B3"/>
    <property type="match status" value="5"/>
</dbReference>
<evidence type="ECO:0000256" key="6">
    <source>
        <dbReference type="SAM" id="MobiDB-lite"/>
    </source>
</evidence>
<dbReference type="PANTHER" id="PTHR31674">
    <property type="entry name" value="B3 DOMAIN-CONTAINING PROTEIN REM-LIKE 3-RELATED"/>
    <property type="match status" value="1"/>
</dbReference>
<dbReference type="InterPro" id="IPR015300">
    <property type="entry name" value="DNA-bd_pseudobarrel_sf"/>
</dbReference>
<keyword evidence="9" id="KW-1185">Reference proteome</keyword>
<keyword evidence="4" id="KW-0804">Transcription</keyword>
<name>A0ABQ7YJU5_BRANA</name>
<dbReference type="Proteomes" id="UP000824890">
    <property type="component" value="Unassembled WGS sequence"/>
</dbReference>
<dbReference type="InterPro" id="IPR039218">
    <property type="entry name" value="REM_fam"/>
</dbReference>
<evidence type="ECO:0000313" key="9">
    <source>
        <dbReference type="Proteomes" id="UP000824890"/>
    </source>
</evidence>
<gene>
    <name evidence="8" type="ORF">HID58_075502</name>
</gene>
<dbReference type="Gene3D" id="2.40.330.10">
    <property type="entry name" value="DNA-binding pseudobarrel domain"/>
    <property type="match status" value="5"/>
</dbReference>
<accession>A0ABQ7YJU5</accession>
<evidence type="ECO:0000256" key="1">
    <source>
        <dbReference type="ARBA" id="ARBA00004123"/>
    </source>
</evidence>
<dbReference type="EMBL" id="JAGKQM010000017">
    <property type="protein sequence ID" value="KAH0868480.1"/>
    <property type="molecule type" value="Genomic_DNA"/>
</dbReference>
<dbReference type="SUPFAM" id="SSF101936">
    <property type="entry name" value="DNA-binding pseudobarrel domain"/>
    <property type="match status" value="6"/>
</dbReference>
<proteinExistence type="predicted"/>
<feature type="region of interest" description="Disordered" evidence="6">
    <location>
        <begin position="117"/>
        <end position="150"/>
    </location>
</feature>
<feature type="compositionally biased region" description="Basic residues" evidence="6">
    <location>
        <begin position="135"/>
        <end position="144"/>
    </location>
</feature>
<evidence type="ECO:0000256" key="3">
    <source>
        <dbReference type="ARBA" id="ARBA00023125"/>
    </source>
</evidence>
<feature type="region of interest" description="Disordered" evidence="6">
    <location>
        <begin position="261"/>
        <end position="299"/>
    </location>
</feature>
<feature type="compositionally biased region" description="Low complexity" evidence="6">
    <location>
        <begin position="724"/>
        <end position="734"/>
    </location>
</feature>
<dbReference type="PANTHER" id="PTHR31674:SF64">
    <property type="entry name" value="TF-B3 DOMAIN-CONTAINING PROTEIN"/>
    <property type="match status" value="1"/>
</dbReference>
<evidence type="ECO:0000256" key="2">
    <source>
        <dbReference type="ARBA" id="ARBA00023015"/>
    </source>
</evidence>